<reference evidence="2" key="1">
    <citation type="journal article" date="2019" name="Int. J. Syst. Evol. Microbiol.">
        <title>The Global Catalogue of Microorganisms (GCM) 10K type strain sequencing project: providing services to taxonomists for standard genome sequencing and annotation.</title>
        <authorList>
            <consortium name="The Broad Institute Genomics Platform"/>
            <consortium name="The Broad Institute Genome Sequencing Center for Infectious Disease"/>
            <person name="Wu L."/>
            <person name="Ma J."/>
        </authorList>
    </citation>
    <scope>NUCLEOTIDE SEQUENCE [LARGE SCALE GENOMIC DNA]</scope>
    <source>
        <strain evidence="2">JCM 30346</strain>
    </source>
</reference>
<dbReference type="RefSeq" id="WP_380761338.1">
    <property type="nucleotide sequence ID" value="NZ_JBHSRF010000082.1"/>
</dbReference>
<accession>A0ABW1NT45</accession>
<dbReference type="EMBL" id="JBHSRF010000082">
    <property type="protein sequence ID" value="MFC6086295.1"/>
    <property type="molecule type" value="Genomic_DNA"/>
</dbReference>
<protein>
    <submittedName>
        <fullName evidence="1">Uncharacterized protein</fullName>
    </submittedName>
</protein>
<evidence type="ECO:0000313" key="2">
    <source>
        <dbReference type="Proteomes" id="UP001596137"/>
    </source>
</evidence>
<organism evidence="1 2">
    <name type="scientific">Sphaerisporangium aureirubrum</name>
    <dbReference type="NCBI Taxonomy" id="1544736"/>
    <lineage>
        <taxon>Bacteria</taxon>
        <taxon>Bacillati</taxon>
        <taxon>Actinomycetota</taxon>
        <taxon>Actinomycetes</taxon>
        <taxon>Streptosporangiales</taxon>
        <taxon>Streptosporangiaceae</taxon>
        <taxon>Sphaerisporangium</taxon>
    </lineage>
</organism>
<name>A0ABW1NT45_9ACTN</name>
<gene>
    <name evidence="1" type="ORF">ACFP1K_34355</name>
</gene>
<dbReference type="Proteomes" id="UP001596137">
    <property type="component" value="Unassembled WGS sequence"/>
</dbReference>
<keyword evidence="2" id="KW-1185">Reference proteome</keyword>
<evidence type="ECO:0000313" key="1">
    <source>
        <dbReference type="EMBL" id="MFC6086295.1"/>
    </source>
</evidence>
<proteinExistence type="predicted"/>
<comment type="caution">
    <text evidence="1">The sequence shown here is derived from an EMBL/GenBank/DDBJ whole genome shotgun (WGS) entry which is preliminary data.</text>
</comment>
<sequence>MTPPHRAEPAIQQGLPAWIPLCGPEPLLGPGPRRAREAGAGIARPRVRALPDDRLAAALRDHAAAAGVRHREAVFAFDLDRLPGDRHYAGVRFEVRLTGDAVALRLGAGAAPCGTAPGEVTHGRYHRAAHRLRDAVAAPRVFGVLRPAFGFTLGAEPSRPLPRRSYRMRVLLELPPGATDVAGALTVAAAVGHPGGLLEAAPATAEAFRVPVDPGSPEAPEPVVRLCVAAGLDPPGETSRAVELLTAACRVTGLRPSAVEVRERADGWFAVLPPTCGDVRAVHGLVAALHGELSRLDPGPRLRLAVCRAVPHPADTRATAAALHRTLDSPSVRSALADEPRASLALALSASLYTDLATTASGDLPPASFRPTTATLPEKGFAETAWLLLAHEA</sequence>